<dbReference type="EMBL" id="JAUSSK010000002">
    <property type="protein sequence ID" value="MDQ0009533.1"/>
    <property type="molecule type" value="Genomic_DNA"/>
</dbReference>
<dbReference type="InterPro" id="IPR027278">
    <property type="entry name" value="ACCD_DCysDesulf"/>
</dbReference>
<organism evidence="5 6">
    <name type="scientific">Luteibacter jiangsuensis</name>
    <dbReference type="NCBI Taxonomy" id="637577"/>
    <lineage>
        <taxon>Bacteria</taxon>
        <taxon>Pseudomonadati</taxon>
        <taxon>Pseudomonadota</taxon>
        <taxon>Gammaproteobacteria</taxon>
        <taxon>Lysobacterales</taxon>
        <taxon>Rhodanobacteraceae</taxon>
        <taxon>Luteibacter</taxon>
    </lineage>
</organism>
<comment type="similarity">
    <text evidence="2">Belongs to the ACC deaminase/D-cysteine desulfhydrase family.</text>
</comment>
<proteinExistence type="inferred from homology"/>
<name>A0ABT9SZ05_9GAMM</name>
<sequence>MATATLSFLDAIPRVTLLDGATPIQRLIRIEEALDLPARRIRLYAKRDDHMALGGGGNKLRKLEYHLGQAHTAGADTIVSVGGLQSNHARLTAAAAARHGLACELFLARLVPKDDVDYEKNGNVLLNDLFGARTVFLPQGTDALALAEARADELRAKGHSVAVIPTGGSTPLGALGYARCAREIAEQESAMDMRFDRIIVPNGSAGTQAGLVAGFAAMGRRPDRVKGYAVLKPRDAARPATLDLAREALHLLESDATLHADDIEIDDTQLGAGYGVPTEDMKKAVRLMASREGILLDPVYSGKAFAGLLHDLREGLVRNGETVLFVATGGMPGLFAYRADLAG</sequence>
<gene>
    <name evidence="5" type="ORF">J2T07_001710</name>
</gene>
<dbReference type="Proteomes" id="UP001237737">
    <property type="component" value="Unassembled WGS sequence"/>
</dbReference>
<reference evidence="5 6" key="1">
    <citation type="submission" date="2023-07" db="EMBL/GenBank/DDBJ databases">
        <title>Sorghum-associated microbial communities from plants grown in Nebraska, USA.</title>
        <authorList>
            <person name="Schachtman D."/>
        </authorList>
    </citation>
    <scope>NUCLEOTIDE SEQUENCE [LARGE SCALE GENOMIC DNA]</scope>
    <source>
        <strain evidence="5 6">CC60</strain>
    </source>
</reference>
<keyword evidence="6" id="KW-1185">Reference proteome</keyword>
<dbReference type="EC" id="4.4.1.15" evidence="5"/>
<protein>
    <submittedName>
        <fullName evidence="5">D-cysteine desulfhydrase</fullName>
        <ecNumber evidence="5">4.4.1.15</ecNumber>
    </submittedName>
</protein>
<dbReference type="Gene3D" id="3.40.50.1100">
    <property type="match status" value="2"/>
</dbReference>
<dbReference type="Pfam" id="PF00291">
    <property type="entry name" value="PALP"/>
    <property type="match status" value="1"/>
</dbReference>
<evidence type="ECO:0000256" key="3">
    <source>
        <dbReference type="ARBA" id="ARBA00022898"/>
    </source>
</evidence>
<evidence type="ECO:0000259" key="4">
    <source>
        <dbReference type="Pfam" id="PF00291"/>
    </source>
</evidence>
<dbReference type="RefSeq" id="WP_306848980.1">
    <property type="nucleotide sequence ID" value="NZ_JAUSSK010000002.1"/>
</dbReference>
<evidence type="ECO:0000313" key="5">
    <source>
        <dbReference type="EMBL" id="MDQ0009533.1"/>
    </source>
</evidence>
<dbReference type="SUPFAM" id="SSF53686">
    <property type="entry name" value="Tryptophan synthase beta subunit-like PLP-dependent enzymes"/>
    <property type="match status" value="1"/>
</dbReference>
<dbReference type="PIRSF" id="PIRSF006278">
    <property type="entry name" value="ACCD_DCysDesulf"/>
    <property type="match status" value="1"/>
</dbReference>
<keyword evidence="5" id="KW-0456">Lyase</keyword>
<keyword evidence="3" id="KW-0663">Pyridoxal phosphate</keyword>
<comment type="caution">
    <text evidence="5">The sequence shown here is derived from an EMBL/GenBank/DDBJ whole genome shotgun (WGS) entry which is preliminary data.</text>
</comment>
<dbReference type="PANTHER" id="PTHR43780">
    <property type="entry name" value="1-AMINOCYCLOPROPANE-1-CARBOXYLATE DEAMINASE-RELATED"/>
    <property type="match status" value="1"/>
</dbReference>
<dbReference type="GO" id="GO:0019148">
    <property type="term" value="F:D-cysteine desulfhydrase activity"/>
    <property type="evidence" value="ECO:0007669"/>
    <property type="project" value="UniProtKB-EC"/>
</dbReference>
<feature type="domain" description="Tryptophan synthase beta chain-like PALP" evidence="4">
    <location>
        <begin position="16"/>
        <end position="329"/>
    </location>
</feature>
<dbReference type="InterPro" id="IPR036052">
    <property type="entry name" value="TrpB-like_PALP_sf"/>
</dbReference>
<evidence type="ECO:0000256" key="1">
    <source>
        <dbReference type="ARBA" id="ARBA00001933"/>
    </source>
</evidence>
<dbReference type="InterPro" id="IPR001926">
    <property type="entry name" value="TrpB-like_PALP"/>
</dbReference>
<evidence type="ECO:0000256" key="2">
    <source>
        <dbReference type="ARBA" id="ARBA00008639"/>
    </source>
</evidence>
<comment type="cofactor">
    <cofactor evidence="1">
        <name>pyridoxal 5'-phosphate</name>
        <dbReference type="ChEBI" id="CHEBI:597326"/>
    </cofactor>
</comment>
<dbReference type="PANTHER" id="PTHR43780:SF2">
    <property type="entry name" value="1-AMINOCYCLOPROPANE-1-CARBOXYLATE DEAMINASE-RELATED"/>
    <property type="match status" value="1"/>
</dbReference>
<accession>A0ABT9SZ05</accession>
<evidence type="ECO:0000313" key="6">
    <source>
        <dbReference type="Proteomes" id="UP001237737"/>
    </source>
</evidence>